<comment type="caution">
    <text evidence="1">The sequence shown here is derived from an EMBL/GenBank/DDBJ whole genome shotgun (WGS) entry which is preliminary data.</text>
</comment>
<reference evidence="1" key="1">
    <citation type="journal article" date="2020" name="J Insects Food Feed">
        <title>The yellow mealworm (Tenebrio molitor) genome: a resource for the emerging insects as food and feed industry.</title>
        <authorList>
            <person name="Eriksson T."/>
            <person name="Andere A."/>
            <person name="Kelstrup H."/>
            <person name="Emery V."/>
            <person name="Picard C."/>
        </authorList>
    </citation>
    <scope>NUCLEOTIDE SEQUENCE</scope>
    <source>
        <strain evidence="1">Stoneville</strain>
        <tissue evidence="1">Whole head</tissue>
    </source>
</reference>
<evidence type="ECO:0000313" key="2">
    <source>
        <dbReference type="Proteomes" id="UP000719412"/>
    </source>
</evidence>
<proteinExistence type="predicted"/>
<evidence type="ECO:0000313" key="1">
    <source>
        <dbReference type="EMBL" id="KAH0817853.1"/>
    </source>
</evidence>
<organism evidence="1 2">
    <name type="scientific">Tenebrio molitor</name>
    <name type="common">Yellow mealworm beetle</name>
    <dbReference type="NCBI Taxonomy" id="7067"/>
    <lineage>
        <taxon>Eukaryota</taxon>
        <taxon>Metazoa</taxon>
        <taxon>Ecdysozoa</taxon>
        <taxon>Arthropoda</taxon>
        <taxon>Hexapoda</taxon>
        <taxon>Insecta</taxon>
        <taxon>Pterygota</taxon>
        <taxon>Neoptera</taxon>
        <taxon>Endopterygota</taxon>
        <taxon>Coleoptera</taxon>
        <taxon>Polyphaga</taxon>
        <taxon>Cucujiformia</taxon>
        <taxon>Tenebrionidae</taxon>
        <taxon>Tenebrio</taxon>
    </lineage>
</organism>
<accession>A0A8J6LFY3</accession>
<keyword evidence="2" id="KW-1185">Reference proteome</keyword>
<dbReference type="AlphaFoldDB" id="A0A8J6LFY3"/>
<name>A0A8J6LFY3_TENMO</name>
<gene>
    <name evidence="1" type="ORF">GEV33_004938</name>
</gene>
<dbReference type="Proteomes" id="UP000719412">
    <property type="component" value="Unassembled WGS sequence"/>
</dbReference>
<reference evidence="1" key="2">
    <citation type="submission" date="2021-08" db="EMBL/GenBank/DDBJ databases">
        <authorList>
            <person name="Eriksson T."/>
        </authorList>
    </citation>
    <scope>NUCLEOTIDE SEQUENCE</scope>
    <source>
        <strain evidence="1">Stoneville</strain>
        <tissue evidence="1">Whole head</tissue>
    </source>
</reference>
<protein>
    <submittedName>
        <fullName evidence="1">Uncharacterized protein</fullName>
    </submittedName>
</protein>
<dbReference type="EMBL" id="JABDTM020018741">
    <property type="protein sequence ID" value="KAH0817853.1"/>
    <property type="molecule type" value="Genomic_DNA"/>
</dbReference>
<sequence length="178" mass="19732">MVRVSSPGARSASAVAGDLLRKKQLIARTTAIPTTQPVCVREAYFVFAPFRSRDRYNLPKVVDAPEQSTIETARDGGSETTSTEMRDRELWSIGSGTFFSHSEDLESGLHSLSIQRLDALIYTRGKRPRLELPGERCRPAHRCELFAIGDVKNVVEVRNGGSLASFRRSTFPHSYSGC</sequence>